<keyword evidence="5 9" id="KW-0479">Metal-binding</keyword>
<comment type="similarity">
    <text evidence="3 10">Belongs to the cytochrome P450 family.</text>
</comment>
<dbReference type="PROSITE" id="PS00086">
    <property type="entry name" value="CYTOCHROME_P450"/>
    <property type="match status" value="1"/>
</dbReference>
<dbReference type="EMBL" id="JAUEPT010000071">
    <property type="protein sequence ID" value="KAK0434485.1"/>
    <property type="molecule type" value="Genomic_DNA"/>
</dbReference>
<gene>
    <name evidence="12" type="ORF">EV421DRAFT_1338876</name>
</gene>
<evidence type="ECO:0000256" key="11">
    <source>
        <dbReference type="SAM" id="Phobius"/>
    </source>
</evidence>
<dbReference type="InterPro" id="IPR050364">
    <property type="entry name" value="Cytochrome_P450_fung"/>
</dbReference>
<dbReference type="PANTHER" id="PTHR46300">
    <property type="entry name" value="P450, PUTATIVE (EUROFUNG)-RELATED-RELATED"/>
    <property type="match status" value="1"/>
</dbReference>
<dbReference type="CDD" id="cd11065">
    <property type="entry name" value="CYP64-like"/>
    <property type="match status" value="1"/>
</dbReference>
<dbReference type="GO" id="GO:0005506">
    <property type="term" value="F:iron ion binding"/>
    <property type="evidence" value="ECO:0007669"/>
    <property type="project" value="InterPro"/>
</dbReference>
<feature type="transmembrane region" description="Helical" evidence="11">
    <location>
        <begin position="292"/>
        <end position="319"/>
    </location>
</feature>
<evidence type="ECO:0000256" key="1">
    <source>
        <dbReference type="ARBA" id="ARBA00001971"/>
    </source>
</evidence>
<name>A0AA39J1N5_9AGAR</name>
<dbReference type="GO" id="GO:0016705">
    <property type="term" value="F:oxidoreductase activity, acting on paired donors, with incorporation or reduction of molecular oxygen"/>
    <property type="evidence" value="ECO:0007669"/>
    <property type="project" value="InterPro"/>
</dbReference>
<dbReference type="SUPFAM" id="SSF48264">
    <property type="entry name" value="Cytochrome P450"/>
    <property type="match status" value="1"/>
</dbReference>
<evidence type="ECO:0000256" key="4">
    <source>
        <dbReference type="ARBA" id="ARBA00022617"/>
    </source>
</evidence>
<keyword evidence="7 9" id="KW-0408">Iron</keyword>
<evidence type="ECO:0000256" key="10">
    <source>
        <dbReference type="RuleBase" id="RU000461"/>
    </source>
</evidence>
<dbReference type="Gene3D" id="1.10.630.10">
    <property type="entry name" value="Cytochrome P450"/>
    <property type="match status" value="1"/>
</dbReference>
<dbReference type="GO" id="GO:0004497">
    <property type="term" value="F:monooxygenase activity"/>
    <property type="evidence" value="ECO:0007669"/>
    <property type="project" value="UniProtKB-KW"/>
</dbReference>
<dbReference type="GO" id="GO:0020037">
    <property type="term" value="F:heme binding"/>
    <property type="evidence" value="ECO:0007669"/>
    <property type="project" value="InterPro"/>
</dbReference>
<dbReference type="InterPro" id="IPR017972">
    <property type="entry name" value="Cyt_P450_CS"/>
</dbReference>
<keyword evidence="13" id="KW-1185">Reference proteome</keyword>
<accession>A0AA39J1N5</accession>
<keyword evidence="8 10" id="KW-0503">Monooxygenase</keyword>
<evidence type="ECO:0000256" key="7">
    <source>
        <dbReference type="ARBA" id="ARBA00023004"/>
    </source>
</evidence>
<dbReference type="InterPro" id="IPR002401">
    <property type="entry name" value="Cyt_P450_E_grp-I"/>
</dbReference>
<keyword evidence="11" id="KW-0472">Membrane</keyword>
<evidence type="ECO:0000256" key="2">
    <source>
        <dbReference type="ARBA" id="ARBA00005179"/>
    </source>
</evidence>
<dbReference type="PRINTS" id="PR00463">
    <property type="entry name" value="EP450I"/>
</dbReference>
<keyword evidence="11" id="KW-1133">Transmembrane helix</keyword>
<dbReference type="InterPro" id="IPR001128">
    <property type="entry name" value="Cyt_P450"/>
</dbReference>
<feature type="transmembrane region" description="Helical" evidence="11">
    <location>
        <begin position="15"/>
        <end position="36"/>
    </location>
</feature>
<comment type="cofactor">
    <cofactor evidence="1 9">
        <name>heme</name>
        <dbReference type="ChEBI" id="CHEBI:30413"/>
    </cofactor>
</comment>
<proteinExistence type="inferred from homology"/>
<dbReference type="InterPro" id="IPR036396">
    <property type="entry name" value="Cyt_P450_sf"/>
</dbReference>
<evidence type="ECO:0000313" key="12">
    <source>
        <dbReference type="EMBL" id="KAK0434485.1"/>
    </source>
</evidence>
<comment type="pathway">
    <text evidence="2">Secondary metabolite biosynthesis.</text>
</comment>
<dbReference type="AlphaFoldDB" id="A0AA39J1N5"/>
<organism evidence="12 13">
    <name type="scientific">Armillaria borealis</name>
    <dbReference type="NCBI Taxonomy" id="47425"/>
    <lineage>
        <taxon>Eukaryota</taxon>
        <taxon>Fungi</taxon>
        <taxon>Dikarya</taxon>
        <taxon>Basidiomycota</taxon>
        <taxon>Agaricomycotina</taxon>
        <taxon>Agaricomycetes</taxon>
        <taxon>Agaricomycetidae</taxon>
        <taxon>Agaricales</taxon>
        <taxon>Marasmiineae</taxon>
        <taxon>Physalacriaceae</taxon>
        <taxon>Armillaria</taxon>
    </lineage>
</organism>
<evidence type="ECO:0000313" key="13">
    <source>
        <dbReference type="Proteomes" id="UP001175226"/>
    </source>
</evidence>
<keyword evidence="11" id="KW-0812">Transmembrane</keyword>
<protein>
    <submittedName>
        <fullName evidence="12">Cytochrome P450</fullName>
    </submittedName>
</protein>
<keyword evidence="4 9" id="KW-0349">Heme</keyword>
<reference evidence="12" key="1">
    <citation type="submission" date="2023-06" db="EMBL/GenBank/DDBJ databases">
        <authorList>
            <consortium name="Lawrence Berkeley National Laboratory"/>
            <person name="Ahrendt S."/>
            <person name="Sahu N."/>
            <person name="Indic B."/>
            <person name="Wong-Bajracharya J."/>
            <person name="Merenyi Z."/>
            <person name="Ke H.-M."/>
            <person name="Monk M."/>
            <person name="Kocsube S."/>
            <person name="Drula E."/>
            <person name="Lipzen A."/>
            <person name="Balint B."/>
            <person name="Henrissat B."/>
            <person name="Andreopoulos B."/>
            <person name="Martin F.M."/>
            <person name="Harder C.B."/>
            <person name="Rigling D."/>
            <person name="Ford K.L."/>
            <person name="Foster G.D."/>
            <person name="Pangilinan J."/>
            <person name="Papanicolaou A."/>
            <person name="Barry K."/>
            <person name="LaButti K."/>
            <person name="Viragh M."/>
            <person name="Koriabine M."/>
            <person name="Yan M."/>
            <person name="Riley R."/>
            <person name="Champramary S."/>
            <person name="Plett K.L."/>
            <person name="Tsai I.J."/>
            <person name="Slot J."/>
            <person name="Sipos G."/>
            <person name="Plett J."/>
            <person name="Nagy L.G."/>
            <person name="Grigoriev I.V."/>
        </authorList>
    </citation>
    <scope>NUCLEOTIDE SEQUENCE</scope>
    <source>
        <strain evidence="12">FPL87.14</strain>
    </source>
</reference>
<evidence type="ECO:0000256" key="9">
    <source>
        <dbReference type="PIRSR" id="PIRSR602401-1"/>
    </source>
</evidence>
<dbReference type="Pfam" id="PF00067">
    <property type="entry name" value="p450"/>
    <property type="match status" value="1"/>
</dbReference>
<keyword evidence="6 10" id="KW-0560">Oxidoreductase</keyword>
<feature type="binding site" description="axial binding residue" evidence="9">
    <location>
        <position position="440"/>
    </location>
    <ligand>
        <name>heme</name>
        <dbReference type="ChEBI" id="CHEBI:30413"/>
    </ligand>
    <ligandPart>
        <name>Fe</name>
        <dbReference type="ChEBI" id="CHEBI:18248"/>
    </ligandPart>
</feature>
<sequence>MDYHTPHSFLAHNCIVISMFLVVAAILAAFCILYLARARNAGHRLPLPPGPPGDWDITSLSSFTSLQTLESLVEEYGPVFTLRSGSKVAVIIGRRQAAVDIMEKEGAALTDRPRWTAASEMVSGGMRLLLLQSGERLRKFRKALHTHLQAKAAKDYEPLQMHYAANLVRNIAGNPTKHMDYAKEYAASFILSLAYGRTGFVAVNEPEIVAIGRSLKRVGSAVRPGAYMVDEYPFLRYLPFYRRELRSWHDEELSLYRKQIAGVEDNMDTVQPCFAKYLLENQAKLRLNHDELAYLAGTMFGAGSTTTASAISVVIMAAACFPQTQTWVQEELDTVVGRKRVPTFDDYVDLPRVLAFVLESYRRRPVGGSGFAHRASRDIIWRNYCIPKDAMVIGDHWSICRDPSVFANPEVFDPTRWFNDDGSLRSDALLFNFGFGRRICPGRHVADRSLFITTALLLWAFRISEDDKAPIDQRRFRGEGISITPEAFEVCFERRVEKMDELLE</sequence>
<dbReference type="PANTHER" id="PTHR46300:SF1">
    <property type="entry name" value="P450, PUTATIVE (EUROFUNG)-RELATED"/>
    <property type="match status" value="1"/>
</dbReference>
<evidence type="ECO:0000256" key="3">
    <source>
        <dbReference type="ARBA" id="ARBA00010617"/>
    </source>
</evidence>
<evidence type="ECO:0000256" key="5">
    <source>
        <dbReference type="ARBA" id="ARBA00022723"/>
    </source>
</evidence>
<dbReference type="Proteomes" id="UP001175226">
    <property type="component" value="Unassembled WGS sequence"/>
</dbReference>
<evidence type="ECO:0000256" key="6">
    <source>
        <dbReference type="ARBA" id="ARBA00023002"/>
    </source>
</evidence>
<comment type="caution">
    <text evidence="12">The sequence shown here is derived from an EMBL/GenBank/DDBJ whole genome shotgun (WGS) entry which is preliminary data.</text>
</comment>
<evidence type="ECO:0000256" key="8">
    <source>
        <dbReference type="ARBA" id="ARBA00023033"/>
    </source>
</evidence>